<protein>
    <submittedName>
        <fullName evidence="1">Uncharacterized protein</fullName>
    </submittedName>
</protein>
<dbReference type="AlphaFoldDB" id="A0A848CBP4"/>
<organism evidence="1 2">
    <name type="scientific">Desulfovibrio piger</name>
    <dbReference type="NCBI Taxonomy" id="901"/>
    <lineage>
        <taxon>Bacteria</taxon>
        <taxon>Pseudomonadati</taxon>
        <taxon>Thermodesulfobacteriota</taxon>
        <taxon>Desulfovibrionia</taxon>
        <taxon>Desulfovibrionales</taxon>
        <taxon>Desulfovibrionaceae</taxon>
        <taxon>Desulfovibrio</taxon>
    </lineage>
</organism>
<gene>
    <name evidence="1" type="ORF">HF854_09065</name>
</gene>
<name>A0A848CBP4_9BACT</name>
<dbReference type="EMBL" id="JABAFY010000035">
    <property type="protein sequence ID" value="NME52662.1"/>
    <property type="molecule type" value="Genomic_DNA"/>
</dbReference>
<accession>A0A848CBP4</accession>
<comment type="caution">
    <text evidence="1">The sequence shown here is derived from an EMBL/GenBank/DDBJ whole genome shotgun (WGS) entry which is preliminary data.</text>
</comment>
<evidence type="ECO:0000313" key="2">
    <source>
        <dbReference type="Proteomes" id="UP000522333"/>
    </source>
</evidence>
<dbReference type="RefSeq" id="WP_168935987.1">
    <property type="nucleotide sequence ID" value="NZ_JABAFY010000035.1"/>
</dbReference>
<dbReference type="Proteomes" id="UP000522333">
    <property type="component" value="Unassembled WGS sequence"/>
</dbReference>
<reference evidence="1 2" key="1">
    <citation type="submission" date="2020-04" db="EMBL/GenBank/DDBJ databases">
        <authorList>
            <person name="Hitch T.C.A."/>
            <person name="Wylensek D."/>
            <person name="Clavel T."/>
        </authorList>
    </citation>
    <scope>NUCLEOTIDE SEQUENCE [LARGE SCALE GENOMIC DNA]</scope>
    <source>
        <strain evidence="1 2">PG-251-APC-1</strain>
    </source>
</reference>
<evidence type="ECO:0000313" key="1">
    <source>
        <dbReference type="EMBL" id="NME52662.1"/>
    </source>
</evidence>
<proteinExistence type="predicted"/>
<sequence>MAVGSASSGTYPYFLHTENSSRLPIAVFFPAARSCSIFGNFIKFYVLPAYAHGALCTDTFSSARADLEHFQFETLCVSNYTAYRFAEKARFFRSVRAGRRCAAALRFTKLKRSNEGDSLSFIKGHAGNLHGQINQQYHRL</sequence>